<evidence type="ECO:0000313" key="1">
    <source>
        <dbReference type="EMBL" id="VDM97229.1"/>
    </source>
</evidence>
<evidence type="ECO:0000313" key="2">
    <source>
        <dbReference type="Proteomes" id="UP000276776"/>
    </source>
</evidence>
<accession>A0A0N5CNB2</accession>
<dbReference type="OrthoDB" id="5815246at2759"/>
<dbReference type="STRING" id="103827.A0A0N5CNB2"/>
<dbReference type="Gene3D" id="1.10.8.10">
    <property type="entry name" value="DNA helicase RuvA subunit, C-terminal domain"/>
    <property type="match status" value="1"/>
</dbReference>
<gene>
    <name evidence="1" type="ORF">TCLT_LOCUS1666</name>
</gene>
<dbReference type="Proteomes" id="UP000276776">
    <property type="component" value="Unassembled WGS sequence"/>
</dbReference>
<protein>
    <submittedName>
        <fullName evidence="3">CUE domain-containing protein</fullName>
    </submittedName>
</protein>
<organism evidence="3">
    <name type="scientific">Thelazia callipaeda</name>
    <name type="common">Oriental eyeworm</name>
    <name type="synonym">Parasitic nematode</name>
    <dbReference type="NCBI Taxonomy" id="103827"/>
    <lineage>
        <taxon>Eukaryota</taxon>
        <taxon>Metazoa</taxon>
        <taxon>Ecdysozoa</taxon>
        <taxon>Nematoda</taxon>
        <taxon>Chromadorea</taxon>
        <taxon>Rhabditida</taxon>
        <taxon>Spirurina</taxon>
        <taxon>Spiruromorpha</taxon>
        <taxon>Thelazioidea</taxon>
        <taxon>Thelaziidae</taxon>
        <taxon>Thelazia</taxon>
    </lineage>
</organism>
<sequence>MDNSSDFEGWQLSKLDHFLAMTNMNDVKTALSLLKSYSWDIDKAIEEYLLENLESLSTSSSASDFVVIDQDNLSNKEFTDRLTDAPEILDETQRSEILSSASLSDISSDSDDSCEVVSFNEGTFPLSYADVVKGKKGSGEKHDLKVSFVMGDSPLAADHLKQEEDN</sequence>
<dbReference type="WBParaSite" id="TCLT_0000166501-mRNA-1">
    <property type="protein sequence ID" value="TCLT_0000166501-mRNA-1"/>
    <property type="gene ID" value="TCLT_0000166501"/>
</dbReference>
<dbReference type="CDD" id="cd14273">
    <property type="entry name" value="UBA_TAP-C_like"/>
    <property type="match status" value="1"/>
</dbReference>
<dbReference type="AlphaFoldDB" id="A0A0N5CNB2"/>
<keyword evidence="2" id="KW-1185">Reference proteome</keyword>
<dbReference type="Pfam" id="PF14555">
    <property type="entry name" value="UBA_4"/>
    <property type="match status" value="1"/>
</dbReference>
<evidence type="ECO:0000313" key="3">
    <source>
        <dbReference type="WBParaSite" id="TCLT_0000166501-mRNA-1"/>
    </source>
</evidence>
<dbReference type="OMA" id="DGINAMS"/>
<reference evidence="3" key="1">
    <citation type="submission" date="2017-02" db="UniProtKB">
        <authorList>
            <consortium name="WormBaseParasite"/>
        </authorList>
    </citation>
    <scope>IDENTIFICATION</scope>
</reference>
<reference evidence="1 2" key="2">
    <citation type="submission" date="2018-11" db="EMBL/GenBank/DDBJ databases">
        <authorList>
            <consortium name="Pathogen Informatics"/>
        </authorList>
    </citation>
    <scope>NUCLEOTIDE SEQUENCE [LARGE SCALE GENOMIC DNA]</scope>
</reference>
<name>A0A0N5CNB2_THECL</name>
<dbReference type="EMBL" id="UYYF01000236">
    <property type="protein sequence ID" value="VDM97229.1"/>
    <property type="molecule type" value="Genomic_DNA"/>
</dbReference>
<proteinExistence type="predicted"/>